<protein>
    <submittedName>
        <fullName evidence="2">Uncharacterized protein</fullName>
    </submittedName>
</protein>
<dbReference type="AlphaFoldDB" id="A0A3D9HRH2"/>
<organism evidence="2 3">
    <name type="scientific">Aestuariispira insulae</name>
    <dbReference type="NCBI Taxonomy" id="1461337"/>
    <lineage>
        <taxon>Bacteria</taxon>
        <taxon>Pseudomonadati</taxon>
        <taxon>Pseudomonadota</taxon>
        <taxon>Alphaproteobacteria</taxon>
        <taxon>Rhodospirillales</taxon>
        <taxon>Kiloniellaceae</taxon>
        <taxon>Aestuariispira</taxon>
    </lineage>
</organism>
<proteinExistence type="predicted"/>
<evidence type="ECO:0000313" key="3">
    <source>
        <dbReference type="Proteomes" id="UP000256845"/>
    </source>
</evidence>
<name>A0A3D9HRH2_9PROT</name>
<feature type="region of interest" description="Disordered" evidence="1">
    <location>
        <begin position="1"/>
        <end position="65"/>
    </location>
</feature>
<dbReference type="Proteomes" id="UP000256845">
    <property type="component" value="Unassembled WGS sequence"/>
</dbReference>
<gene>
    <name evidence="2" type="ORF">DFP90_102106</name>
</gene>
<dbReference type="RefSeq" id="WP_115935645.1">
    <property type="nucleotide sequence ID" value="NZ_QRDW01000002.1"/>
</dbReference>
<feature type="compositionally biased region" description="Basic and acidic residues" evidence="1">
    <location>
        <begin position="52"/>
        <end position="65"/>
    </location>
</feature>
<evidence type="ECO:0000256" key="1">
    <source>
        <dbReference type="SAM" id="MobiDB-lite"/>
    </source>
</evidence>
<reference evidence="2 3" key="1">
    <citation type="submission" date="2018-07" db="EMBL/GenBank/DDBJ databases">
        <title>Genomic Encyclopedia of Type Strains, Phase III (KMG-III): the genomes of soil and plant-associated and newly described type strains.</title>
        <authorList>
            <person name="Whitman W."/>
        </authorList>
    </citation>
    <scope>NUCLEOTIDE SEQUENCE [LARGE SCALE GENOMIC DNA]</scope>
    <source>
        <strain evidence="2 3">CECT 8488</strain>
    </source>
</reference>
<keyword evidence="3" id="KW-1185">Reference proteome</keyword>
<sequence length="145" mass="16497">MKQQVIFPPLRPGQGIGTLEEMDFDRRSGPDRRGNRHDRRGERPQPSIQDHAQNEQIRDFGDRRQPMKEEPAMMAPTALIEAEASMSAREPQDIDHLPPLSQLVKMILVSANDDSISNHDLKVENNLLKGLIKQLITELDNRRSG</sequence>
<accession>A0A3D9HRH2</accession>
<feature type="compositionally biased region" description="Basic and acidic residues" evidence="1">
    <location>
        <begin position="24"/>
        <end position="43"/>
    </location>
</feature>
<comment type="caution">
    <text evidence="2">The sequence shown here is derived from an EMBL/GenBank/DDBJ whole genome shotgun (WGS) entry which is preliminary data.</text>
</comment>
<dbReference type="EMBL" id="QRDW01000002">
    <property type="protein sequence ID" value="RED52088.1"/>
    <property type="molecule type" value="Genomic_DNA"/>
</dbReference>
<evidence type="ECO:0000313" key="2">
    <source>
        <dbReference type="EMBL" id="RED52088.1"/>
    </source>
</evidence>